<dbReference type="OrthoDB" id="6421873at2759"/>
<dbReference type="Proteomes" id="UP000887013">
    <property type="component" value="Unassembled WGS sequence"/>
</dbReference>
<gene>
    <name evidence="4" type="primary">AVEN_15439_1</name>
    <name evidence="4" type="ORF">NPIL_145531</name>
</gene>
<dbReference type="AlphaFoldDB" id="A0A8X6NYT1"/>
<feature type="coiled-coil region" evidence="1">
    <location>
        <begin position="95"/>
        <end position="297"/>
    </location>
</feature>
<name>A0A8X6NYT1_NEPPI</name>
<dbReference type="EMBL" id="BMAW01015162">
    <property type="protein sequence ID" value="GFT42316.1"/>
    <property type="molecule type" value="Genomic_DNA"/>
</dbReference>
<dbReference type="InterPro" id="IPR028933">
    <property type="entry name" value="Lebercilin_dom"/>
</dbReference>
<feature type="region of interest" description="Disordered" evidence="2">
    <location>
        <begin position="416"/>
        <end position="436"/>
    </location>
</feature>
<evidence type="ECO:0000256" key="1">
    <source>
        <dbReference type="SAM" id="Coils"/>
    </source>
</evidence>
<accession>A0A8X6NYT1</accession>
<evidence type="ECO:0000256" key="2">
    <source>
        <dbReference type="SAM" id="MobiDB-lite"/>
    </source>
</evidence>
<comment type="caution">
    <text evidence="4">The sequence shown here is derived from an EMBL/GenBank/DDBJ whole genome shotgun (WGS) entry which is preliminary data.</text>
</comment>
<sequence>MDTSPGINYVIDQIEIENAQGRDGSIELTSVQNTDKSNFELKCPVIKKSRDIEKPKNVSAVGNRCTYPRKYCKPPPTKKKPASIRMSNPSAEVVLRERKVEIKDLESQVVYLQNQIKDLKAENKTLLDVQNRQEKELRKFKEGVADIPALLKSHKDEIKAVESSAYSLRRELRECQKELKVKCDIVLRKDQQLDKFHHVLKRNEKSLHELNIKNKELKTDNKKLEDESKKLLIENEEFKSKNERMQKKIQQMTSTVLNLEETVGTAEHNKIQLKEDLSKLQKKYDEALENETNLRKSSEISKLTTSSQTEPLEVVNVSCMTLDTNLPDEISSQQISIGLQVEDPVHQKCDMSDLVERLNSDKISFVDEEENCDSMPSRDYNTAIDAFPFSFSCTKFNSNKTNSRIQKTMFLKPMHSSTSLSKEMNEKQGLSYSEQAVSGQLSTPPRNFLFHSKDSSKKLLKKFNKLENSSFDNCLITENSFQEHLKKKPFNYNSTFYKNHLDSKSHSNLFSIHSVKPNCNVPEWLGS</sequence>
<evidence type="ECO:0000313" key="4">
    <source>
        <dbReference type="EMBL" id="GFT42316.1"/>
    </source>
</evidence>
<dbReference type="Pfam" id="PF15619">
    <property type="entry name" value="Lebercilin"/>
    <property type="match status" value="1"/>
</dbReference>
<evidence type="ECO:0000259" key="3">
    <source>
        <dbReference type="Pfam" id="PF15619"/>
    </source>
</evidence>
<keyword evidence="1" id="KW-0175">Coiled coil</keyword>
<evidence type="ECO:0000313" key="5">
    <source>
        <dbReference type="Proteomes" id="UP000887013"/>
    </source>
</evidence>
<reference evidence="4" key="1">
    <citation type="submission" date="2020-08" db="EMBL/GenBank/DDBJ databases">
        <title>Multicomponent nature underlies the extraordinary mechanical properties of spider dragline silk.</title>
        <authorList>
            <person name="Kono N."/>
            <person name="Nakamura H."/>
            <person name="Mori M."/>
            <person name="Yoshida Y."/>
            <person name="Ohtoshi R."/>
            <person name="Malay A.D."/>
            <person name="Moran D.A.P."/>
            <person name="Tomita M."/>
            <person name="Numata K."/>
            <person name="Arakawa K."/>
        </authorList>
    </citation>
    <scope>NUCLEOTIDE SEQUENCE</scope>
</reference>
<organism evidence="4 5">
    <name type="scientific">Nephila pilipes</name>
    <name type="common">Giant wood spider</name>
    <name type="synonym">Nephila maculata</name>
    <dbReference type="NCBI Taxonomy" id="299642"/>
    <lineage>
        <taxon>Eukaryota</taxon>
        <taxon>Metazoa</taxon>
        <taxon>Ecdysozoa</taxon>
        <taxon>Arthropoda</taxon>
        <taxon>Chelicerata</taxon>
        <taxon>Arachnida</taxon>
        <taxon>Araneae</taxon>
        <taxon>Araneomorphae</taxon>
        <taxon>Entelegynae</taxon>
        <taxon>Araneoidea</taxon>
        <taxon>Nephilidae</taxon>
        <taxon>Nephila</taxon>
    </lineage>
</organism>
<feature type="domain" description="Lebercilin" evidence="3">
    <location>
        <begin position="94"/>
        <end position="279"/>
    </location>
</feature>
<keyword evidence="5" id="KW-1185">Reference proteome</keyword>
<protein>
    <submittedName>
        <fullName evidence="4">Lebercilin domain-containing protein</fullName>
    </submittedName>
</protein>
<proteinExistence type="predicted"/>